<reference evidence="1 2" key="1">
    <citation type="submission" date="2016-10" db="EMBL/GenBank/DDBJ databases">
        <authorList>
            <person name="de Groot N.N."/>
        </authorList>
    </citation>
    <scope>NUCLEOTIDE SEQUENCE [LARGE SCALE GENOMIC DNA]</scope>
    <source>
        <strain evidence="1 2">DSM 15893</strain>
    </source>
</reference>
<dbReference type="EMBL" id="FOWR01000031">
    <property type="protein sequence ID" value="SFP94217.1"/>
    <property type="molecule type" value="Genomic_DNA"/>
</dbReference>
<dbReference type="OrthoDB" id="9803036at2"/>
<dbReference type="SUPFAM" id="SSF51161">
    <property type="entry name" value="Trimeric LpxA-like enzymes"/>
    <property type="match status" value="1"/>
</dbReference>
<dbReference type="InterPro" id="IPR001451">
    <property type="entry name" value="Hexapep"/>
</dbReference>
<dbReference type="InterPro" id="IPR050484">
    <property type="entry name" value="Transf_Hexapept/Carb_Anhydrase"/>
</dbReference>
<dbReference type="Gene3D" id="2.160.10.10">
    <property type="entry name" value="Hexapeptide repeat proteins"/>
    <property type="match status" value="1"/>
</dbReference>
<dbReference type="Proteomes" id="UP000182692">
    <property type="component" value="Unassembled WGS sequence"/>
</dbReference>
<dbReference type="Pfam" id="PF00132">
    <property type="entry name" value="Hexapep"/>
    <property type="match status" value="1"/>
</dbReference>
<gene>
    <name evidence="1" type="ORF">SAMN03084138_03594</name>
</gene>
<accession>A0A1I5UGQ2</accession>
<dbReference type="RefSeq" id="WP_074928022.1">
    <property type="nucleotide sequence ID" value="NZ_FOWR01000031.1"/>
</dbReference>
<name>A0A1I5UGQ2_9GAMM</name>
<evidence type="ECO:0000313" key="1">
    <source>
        <dbReference type="EMBL" id="SFP94217.1"/>
    </source>
</evidence>
<dbReference type="PANTHER" id="PTHR13061:SF29">
    <property type="entry name" value="GAMMA CARBONIC ANHYDRASE-LIKE 1, MITOCHONDRIAL-RELATED"/>
    <property type="match status" value="1"/>
</dbReference>
<proteinExistence type="predicted"/>
<dbReference type="AlphaFoldDB" id="A0A1I5UGQ2"/>
<dbReference type="GeneID" id="35874139"/>
<dbReference type="STRING" id="1121869.SAMN03084138_03594"/>
<dbReference type="PANTHER" id="PTHR13061">
    <property type="entry name" value="DYNACTIN SUBUNIT P25"/>
    <property type="match status" value="1"/>
</dbReference>
<sequence>MPCYALDGISPVVEKGAYVHPEAVLIGDVIVERGSYIAPFASLRGDFGRIHIKANANVQDNCVIHAFPGVDVVVHERGHIGHSAILHGCIVEEGALVGMNTVVMDGAVIGAHSIVAAHSLVVSQQTIPTKMLALGSPANVVRELREEEVTWKSLGTNGYIELTERCLASMQEVEPLNAVEPDRKRMVIDESIKPKFADK</sequence>
<organism evidence="1 2">
    <name type="scientific">Enterovibrio norvegicus DSM 15893</name>
    <dbReference type="NCBI Taxonomy" id="1121869"/>
    <lineage>
        <taxon>Bacteria</taxon>
        <taxon>Pseudomonadati</taxon>
        <taxon>Pseudomonadota</taxon>
        <taxon>Gammaproteobacteria</taxon>
        <taxon>Vibrionales</taxon>
        <taxon>Vibrionaceae</taxon>
        <taxon>Enterovibrio</taxon>
    </lineage>
</organism>
<protein>
    <submittedName>
        <fullName evidence="1">Phenylacetic acid degradation protein</fullName>
    </submittedName>
</protein>
<evidence type="ECO:0000313" key="2">
    <source>
        <dbReference type="Proteomes" id="UP000182692"/>
    </source>
</evidence>
<dbReference type="InterPro" id="IPR011004">
    <property type="entry name" value="Trimer_LpxA-like_sf"/>
</dbReference>